<reference evidence="6" key="1">
    <citation type="journal article" date="2023" name="Front. Microbiol.">
        <title>Phylogeography and host specificity of Pasteurellaceae pathogenic to sea-farmed fish in the north-east Atlantic.</title>
        <authorList>
            <person name="Gulla S."/>
            <person name="Colquhoun D.J."/>
            <person name="Olsen A.B."/>
            <person name="Spilsberg B."/>
            <person name="Lagesen K."/>
            <person name="Aakesson C.P."/>
            <person name="Strom S."/>
            <person name="Manji F."/>
            <person name="Birkbeck T.H."/>
            <person name="Nilsen H.K."/>
        </authorList>
    </citation>
    <scope>NUCLEOTIDE SEQUENCE</scope>
    <source>
        <strain evidence="6">TW16_20</strain>
    </source>
</reference>
<dbReference type="PANTHER" id="PTHR30629">
    <property type="entry name" value="PROPHAGE INTEGRASE"/>
    <property type="match status" value="1"/>
</dbReference>
<dbReference type="AlphaFoldDB" id="A0AAJ6NAC4"/>
<evidence type="ECO:0000259" key="5">
    <source>
        <dbReference type="PROSITE" id="PS51898"/>
    </source>
</evidence>
<dbReference type="InterPro" id="IPR011010">
    <property type="entry name" value="DNA_brk_join_enz"/>
</dbReference>
<gene>
    <name evidence="6" type="ORF">QJU93_07205</name>
</gene>
<dbReference type="PANTHER" id="PTHR30629:SF2">
    <property type="entry name" value="PROPHAGE INTEGRASE INTS-RELATED"/>
    <property type="match status" value="1"/>
</dbReference>
<dbReference type="GO" id="GO:0015074">
    <property type="term" value="P:DNA integration"/>
    <property type="evidence" value="ECO:0007669"/>
    <property type="project" value="UniProtKB-KW"/>
</dbReference>
<comment type="similarity">
    <text evidence="1">Belongs to the 'phage' integrase family.</text>
</comment>
<name>A0AAJ6NAC4_9PAST</name>
<dbReference type="GO" id="GO:0003677">
    <property type="term" value="F:DNA binding"/>
    <property type="evidence" value="ECO:0007669"/>
    <property type="project" value="UniProtKB-KW"/>
</dbReference>
<dbReference type="InterPro" id="IPR013762">
    <property type="entry name" value="Integrase-like_cat_sf"/>
</dbReference>
<evidence type="ECO:0000256" key="1">
    <source>
        <dbReference type="ARBA" id="ARBA00008857"/>
    </source>
</evidence>
<evidence type="ECO:0000256" key="4">
    <source>
        <dbReference type="ARBA" id="ARBA00023172"/>
    </source>
</evidence>
<dbReference type="InterPro" id="IPR002104">
    <property type="entry name" value="Integrase_catalytic"/>
</dbReference>
<dbReference type="EMBL" id="JASAYQ010000011">
    <property type="protein sequence ID" value="MDP8173143.1"/>
    <property type="molecule type" value="Genomic_DNA"/>
</dbReference>
<dbReference type="Pfam" id="PF00589">
    <property type="entry name" value="Phage_integrase"/>
    <property type="match status" value="1"/>
</dbReference>
<comment type="caution">
    <text evidence="6">The sequence shown here is derived from an EMBL/GenBank/DDBJ whole genome shotgun (WGS) entry which is preliminary data.</text>
</comment>
<dbReference type="SUPFAM" id="SSF56349">
    <property type="entry name" value="DNA breaking-rejoining enzymes"/>
    <property type="match status" value="1"/>
</dbReference>
<dbReference type="Gene3D" id="1.10.443.10">
    <property type="entry name" value="Intergrase catalytic core"/>
    <property type="match status" value="1"/>
</dbReference>
<dbReference type="GO" id="GO:0006310">
    <property type="term" value="P:DNA recombination"/>
    <property type="evidence" value="ECO:0007669"/>
    <property type="project" value="UniProtKB-KW"/>
</dbReference>
<keyword evidence="2" id="KW-0229">DNA integration</keyword>
<dbReference type="Pfam" id="PF14659">
    <property type="entry name" value="Phage_int_SAM_3"/>
    <property type="match status" value="1"/>
</dbReference>
<protein>
    <submittedName>
        <fullName evidence="6">Tyrosine-type recombinase/integrase</fullName>
    </submittedName>
</protein>
<dbReference type="InterPro" id="IPR050808">
    <property type="entry name" value="Phage_Integrase"/>
</dbReference>
<proteinExistence type="inferred from homology"/>
<dbReference type="Proteomes" id="UP001236239">
    <property type="component" value="Unassembled WGS sequence"/>
</dbReference>
<evidence type="ECO:0000256" key="2">
    <source>
        <dbReference type="ARBA" id="ARBA00022908"/>
    </source>
</evidence>
<organism evidence="6 7">
    <name type="scientific">Phocoenobacter skyensis</name>
    <dbReference type="NCBI Taxonomy" id="97481"/>
    <lineage>
        <taxon>Bacteria</taxon>
        <taxon>Pseudomonadati</taxon>
        <taxon>Pseudomonadota</taxon>
        <taxon>Gammaproteobacteria</taxon>
        <taxon>Pasteurellales</taxon>
        <taxon>Pasteurellaceae</taxon>
        <taxon>Phocoenobacter</taxon>
    </lineage>
</organism>
<evidence type="ECO:0000313" key="7">
    <source>
        <dbReference type="Proteomes" id="UP001236239"/>
    </source>
</evidence>
<keyword evidence="4" id="KW-0233">DNA recombination</keyword>
<evidence type="ECO:0000256" key="3">
    <source>
        <dbReference type="ARBA" id="ARBA00023125"/>
    </source>
</evidence>
<dbReference type="RefSeq" id="WP_306384732.1">
    <property type="nucleotide sequence ID" value="NZ_JASAYN010000006.1"/>
</dbReference>
<dbReference type="InterPro" id="IPR010998">
    <property type="entry name" value="Integrase_recombinase_N"/>
</dbReference>
<dbReference type="InterPro" id="IPR004107">
    <property type="entry name" value="Integrase_SAM-like_N"/>
</dbReference>
<dbReference type="PROSITE" id="PS51898">
    <property type="entry name" value="TYR_RECOMBINASE"/>
    <property type="match status" value="1"/>
</dbReference>
<sequence>MLFNELYLQWLDLYKQKVKSKTYDNTVSAFELHILPVFGSLEIEEITSLYVLEAMQELSHKSIYLTNRLLQQMIRIYNFGKVLGYIQHNPATGVSDFLPNVRHINHPHLPFSQFQSFVKYLDTTKESTAKDALFMIIYTSLRLQEVIKAEWSEIDFKNKRWTIPAHRMKTGVEHTIPITKPMRLILRKLQKKKAEQLCFFQSK</sequence>
<evidence type="ECO:0000313" key="6">
    <source>
        <dbReference type="EMBL" id="MDP8173143.1"/>
    </source>
</evidence>
<keyword evidence="3" id="KW-0238">DNA-binding</keyword>
<accession>A0AAJ6NAC4</accession>
<dbReference type="Gene3D" id="1.10.150.130">
    <property type="match status" value="1"/>
</dbReference>
<feature type="domain" description="Tyr recombinase" evidence="5">
    <location>
        <begin position="104"/>
        <end position="203"/>
    </location>
</feature>